<dbReference type="CDD" id="cd11395">
    <property type="entry name" value="bHLHzip_SREBP_like"/>
    <property type="match status" value="1"/>
</dbReference>
<dbReference type="RefSeq" id="XP_024681980.1">
    <property type="nucleotide sequence ID" value="XM_024827779.1"/>
</dbReference>
<evidence type="ECO:0000256" key="2">
    <source>
        <dbReference type="SAM" id="MobiDB-lite"/>
    </source>
</evidence>
<feature type="domain" description="BHLH" evidence="3">
    <location>
        <begin position="130"/>
        <end position="191"/>
    </location>
</feature>
<organism evidence="4 5">
    <name type="scientific">Aspergillus novofumigatus (strain IBT 16806)</name>
    <dbReference type="NCBI Taxonomy" id="1392255"/>
    <lineage>
        <taxon>Eukaryota</taxon>
        <taxon>Fungi</taxon>
        <taxon>Dikarya</taxon>
        <taxon>Ascomycota</taxon>
        <taxon>Pezizomycotina</taxon>
        <taxon>Eurotiomycetes</taxon>
        <taxon>Eurotiomycetidae</taxon>
        <taxon>Eurotiales</taxon>
        <taxon>Aspergillaceae</taxon>
        <taxon>Aspergillus</taxon>
        <taxon>Aspergillus subgen. Fumigati</taxon>
    </lineage>
</organism>
<dbReference type="SMART" id="SM00353">
    <property type="entry name" value="HLH"/>
    <property type="match status" value="1"/>
</dbReference>
<dbReference type="GeneID" id="36535104"/>
<keyword evidence="1" id="KW-0175">Coiled coil</keyword>
<evidence type="ECO:0000313" key="4">
    <source>
        <dbReference type="EMBL" id="PKX93385.1"/>
    </source>
</evidence>
<dbReference type="Gene3D" id="4.10.280.10">
    <property type="entry name" value="Helix-loop-helix DNA-binding domain"/>
    <property type="match status" value="1"/>
</dbReference>
<dbReference type="InterPro" id="IPR036638">
    <property type="entry name" value="HLH_DNA-bd_sf"/>
</dbReference>
<accession>A0A2I1C6Z2</accession>
<feature type="coiled-coil region" evidence="1">
    <location>
        <begin position="181"/>
        <end position="208"/>
    </location>
</feature>
<feature type="region of interest" description="Disordered" evidence="2">
    <location>
        <begin position="156"/>
        <end position="175"/>
    </location>
</feature>
<dbReference type="PANTHER" id="PTHR47336:SF4">
    <property type="entry name" value="BHLH TRANSCRIPTION FACTOR (EUROFUNG)"/>
    <property type="match status" value="1"/>
</dbReference>
<dbReference type="Pfam" id="PF00010">
    <property type="entry name" value="HLH"/>
    <property type="match status" value="1"/>
</dbReference>
<dbReference type="GO" id="GO:0046983">
    <property type="term" value="F:protein dimerization activity"/>
    <property type="evidence" value="ECO:0007669"/>
    <property type="project" value="InterPro"/>
</dbReference>
<keyword evidence="5" id="KW-1185">Reference proteome</keyword>
<dbReference type="OrthoDB" id="2133190at2759"/>
<dbReference type="FunFam" id="4.10.280.10:FF:000091">
    <property type="entry name" value="HLH DNA binding domain protein"/>
    <property type="match status" value="1"/>
</dbReference>
<comment type="caution">
    <text evidence="4">The sequence shown here is derived from an EMBL/GenBank/DDBJ whole genome shotgun (WGS) entry which is preliminary data.</text>
</comment>
<feature type="region of interest" description="Disordered" evidence="2">
    <location>
        <begin position="1"/>
        <end position="138"/>
    </location>
</feature>
<dbReference type="VEuPathDB" id="FungiDB:P174DRAFT_443259"/>
<dbReference type="EMBL" id="MSZS01000005">
    <property type="protein sequence ID" value="PKX93385.1"/>
    <property type="molecule type" value="Genomic_DNA"/>
</dbReference>
<evidence type="ECO:0000313" key="5">
    <source>
        <dbReference type="Proteomes" id="UP000234474"/>
    </source>
</evidence>
<name>A0A2I1C6Z2_ASPN1</name>
<sequence>MLLDPKDFPVDLFAPPADISGFAISHSGEDSLSSDLESEDQPWSPAYRVSSLDSATPDAPAISSRTTEKPTTRRRTTTQKREQATRWSSSPEMTPQEYPVNSQATTSPAPAPNSRSLSTDSQTATGRNAAKRAAHNIIEKRYRTNMNAKFVALEKAMSGSGVQKPTKGGSGPASLKKSEILTNAIAYMQELQDENATLQKELALLKQNLLPGGLWRHNKENEKFRA</sequence>
<dbReference type="InterPro" id="IPR052099">
    <property type="entry name" value="Regulatory_TF_Diverse"/>
</dbReference>
<dbReference type="Proteomes" id="UP000234474">
    <property type="component" value="Unassembled WGS sequence"/>
</dbReference>
<reference evidence="5" key="1">
    <citation type="journal article" date="2018" name="Proc. Natl. Acad. Sci. U.S.A.">
        <title>Linking secondary metabolites to gene clusters through genome sequencing of six diverse Aspergillus species.</title>
        <authorList>
            <person name="Kaerboelling I."/>
            <person name="Vesth T.C."/>
            <person name="Frisvad J.C."/>
            <person name="Nybo J.L."/>
            <person name="Theobald S."/>
            <person name="Kuo A."/>
            <person name="Bowyer P."/>
            <person name="Matsuda Y."/>
            <person name="Mondo S."/>
            <person name="Lyhne E.K."/>
            <person name="Kogle M.E."/>
            <person name="Clum A."/>
            <person name="Lipzen A."/>
            <person name="Salamov A."/>
            <person name="Ngan C.Y."/>
            <person name="Daum C."/>
            <person name="Chiniquy J."/>
            <person name="Barry K."/>
            <person name="LaButti K."/>
            <person name="Haridas S."/>
            <person name="Simmons B.A."/>
            <person name="Magnuson J.K."/>
            <person name="Mortensen U.H."/>
            <person name="Larsen T.O."/>
            <person name="Grigoriev I.V."/>
            <person name="Baker S.E."/>
            <person name="Andersen M.R."/>
        </authorList>
    </citation>
    <scope>NUCLEOTIDE SEQUENCE [LARGE SCALE GENOMIC DNA]</scope>
    <source>
        <strain evidence="5">IBT 16806</strain>
    </source>
</reference>
<dbReference type="SUPFAM" id="SSF47459">
    <property type="entry name" value="HLH, helix-loop-helix DNA-binding domain"/>
    <property type="match status" value="1"/>
</dbReference>
<gene>
    <name evidence="4" type="ORF">P174DRAFT_443259</name>
</gene>
<dbReference type="PROSITE" id="PS50888">
    <property type="entry name" value="BHLH"/>
    <property type="match status" value="1"/>
</dbReference>
<dbReference type="STRING" id="1392255.A0A2I1C6Z2"/>
<proteinExistence type="predicted"/>
<protein>
    <submittedName>
        <fullName evidence="4">Putative HLH DNA binding domain protein</fullName>
    </submittedName>
</protein>
<evidence type="ECO:0000256" key="1">
    <source>
        <dbReference type="SAM" id="Coils"/>
    </source>
</evidence>
<evidence type="ECO:0000259" key="3">
    <source>
        <dbReference type="PROSITE" id="PS50888"/>
    </source>
</evidence>
<dbReference type="InterPro" id="IPR011598">
    <property type="entry name" value="bHLH_dom"/>
</dbReference>
<dbReference type="PANTHER" id="PTHR47336">
    <property type="entry name" value="TRANSCRIPTION FACTOR HMS1-RELATED"/>
    <property type="match status" value="1"/>
</dbReference>
<dbReference type="AlphaFoldDB" id="A0A2I1C6Z2"/>
<dbReference type="OMA" id="ANWSYDN"/>
<feature type="compositionally biased region" description="Polar residues" evidence="2">
    <location>
        <begin position="87"/>
        <end position="126"/>
    </location>
</feature>